<dbReference type="PRINTS" id="PR00926">
    <property type="entry name" value="MITOCARRIER"/>
</dbReference>
<accession>A0A7I4CC48</accession>
<evidence type="ECO:0008006" key="12">
    <source>
        <dbReference type="Google" id="ProtNLM"/>
    </source>
</evidence>
<dbReference type="Proteomes" id="UP000006727">
    <property type="component" value="Chromosome 22"/>
</dbReference>
<keyword evidence="3 9" id="KW-0813">Transport</keyword>
<dbReference type="Pfam" id="PF00153">
    <property type="entry name" value="Mito_carr"/>
    <property type="match status" value="3"/>
</dbReference>
<protein>
    <recommendedName>
        <fullName evidence="12">Mitochondrial carrier protein</fullName>
    </recommendedName>
</protein>
<dbReference type="Gramene" id="Pp3c22_810V3.2">
    <property type="protein sequence ID" value="Pp3c22_810V3.2"/>
    <property type="gene ID" value="Pp3c22_810"/>
</dbReference>
<comment type="subcellular location">
    <subcellularLocation>
        <location evidence="1">Membrane</location>
        <topology evidence="1">Multi-pass membrane protein</topology>
    </subcellularLocation>
</comment>
<evidence type="ECO:0000256" key="2">
    <source>
        <dbReference type="ARBA" id="ARBA00006375"/>
    </source>
</evidence>
<evidence type="ECO:0000256" key="7">
    <source>
        <dbReference type="ARBA" id="ARBA00023136"/>
    </source>
</evidence>
<dbReference type="PROSITE" id="PS50920">
    <property type="entry name" value="SOLCAR"/>
    <property type="match status" value="3"/>
</dbReference>
<dbReference type="EMBL" id="ABEU02000022">
    <property type="status" value="NOT_ANNOTATED_CDS"/>
    <property type="molecule type" value="Genomic_DNA"/>
</dbReference>
<evidence type="ECO:0000256" key="3">
    <source>
        <dbReference type="ARBA" id="ARBA00022448"/>
    </source>
</evidence>
<evidence type="ECO:0000256" key="1">
    <source>
        <dbReference type="ARBA" id="ARBA00004141"/>
    </source>
</evidence>
<dbReference type="PANTHER" id="PTHR45667">
    <property type="entry name" value="S-ADENOSYLMETHIONINE MITOCHONDRIAL CARRIER PROTEIN"/>
    <property type="match status" value="1"/>
</dbReference>
<dbReference type="SUPFAM" id="SSF103506">
    <property type="entry name" value="Mitochondrial carrier"/>
    <property type="match status" value="1"/>
</dbReference>
<evidence type="ECO:0000256" key="5">
    <source>
        <dbReference type="ARBA" id="ARBA00022737"/>
    </source>
</evidence>
<evidence type="ECO:0000313" key="10">
    <source>
        <dbReference type="EnsemblPlants" id="Pp3c22_810V3.2"/>
    </source>
</evidence>
<evidence type="ECO:0000256" key="6">
    <source>
        <dbReference type="ARBA" id="ARBA00022989"/>
    </source>
</evidence>
<dbReference type="Gene3D" id="1.50.40.10">
    <property type="entry name" value="Mitochondrial carrier domain"/>
    <property type="match status" value="2"/>
</dbReference>
<name>A0A7I4CC48_PHYPA</name>
<dbReference type="GO" id="GO:0055085">
    <property type="term" value="P:transmembrane transport"/>
    <property type="evidence" value="ECO:0007669"/>
    <property type="project" value="InterPro"/>
</dbReference>
<organism evidence="10 11">
    <name type="scientific">Physcomitrium patens</name>
    <name type="common">Spreading-leaved earth moss</name>
    <name type="synonym">Physcomitrella patens</name>
    <dbReference type="NCBI Taxonomy" id="3218"/>
    <lineage>
        <taxon>Eukaryota</taxon>
        <taxon>Viridiplantae</taxon>
        <taxon>Streptophyta</taxon>
        <taxon>Embryophyta</taxon>
        <taxon>Bryophyta</taxon>
        <taxon>Bryophytina</taxon>
        <taxon>Bryopsida</taxon>
        <taxon>Funariidae</taxon>
        <taxon>Funariales</taxon>
        <taxon>Funariaceae</taxon>
        <taxon>Physcomitrium</taxon>
    </lineage>
</organism>
<keyword evidence="4 8" id="KW-0812">Transmembrane</keyword>
<comment type="similarity">
    <text evidence="2 9">Belongs to the mitochondrial carrier (TC 2.A.29) family.</text>
</comment>
<feature type="repeat" description="Solcar" evidence="8">
    <location>
        <begin position="221"/>
        <end position="303"/>
    </location>
</feature>
<dbReference type="InterPro" id="IPR023395">
    <property type="entry name" value="MCP_dom_sf"/>
</dbReference>
<feature type="repeat" description="Solcar" evidence="8">
    <location>
        <begin position="313"/>
        <end position="414"/>
    </location>
</feature>
<keyword evidence="7 8" id="KW-0472">Membrane</keyword>
<evidence type="ECO:0000256" key="8">
    <source>
        <dbReference type="PROSITE-ProRule" id="PRU00282"/>
    </source>
</evidence>
<gene>
    <name evidence="10" type="primary">LOC112275385</name>
</gene>
<keyword evidence="5" id="KW-0677">Repeat</keyword>
<keyword evidence="11" id="KW-1185">Reference proteome</keyword>
<keyword evidence="6" id="KW-1133">Transmembrane helix</keyword>
<dbReference type="AlphaFoldDB" id="A0A7I4CC48"/>
<dbReference type="InterPro" id="IPR002067">
    <property type="entry name" value="MCP"/>
</dbReference>
<evidence type="ECO:0000256" key="4">
    <source>
        <dbReference type="ARBA" id="ARBA00022692"/>
    </source>
</evidence>
<feature type="repeat" description="Solcar" evidence="8">
    <location>
        <begin position="127"/>
        <end position="213"/>
    </location>
</feature>
<dbReference type="GO" id="GO:0016020">
    <property type="term" value="C:membrane"/>
    <property type="evidence" value="ECO:0007669"/>
    <property type="project" value="UniProtKB-SubCell"/>
</dbReference>
<reference evidence="10" key="3">
    <citation type="submission" date="2020-12" db="UniProtKB">
        <authorList>
            <consortium name="EnsemblPlants"/>
        </authorList>
    </citation>
    <scope>IDENTIFICATION</scope>
</reference>
<evidence type="ECO:0000313" key="11">
    <source>
        <dbReference type="Proteomes" id="UP000006727"/>
    </source>
</evidence>
<dbReference type="EnsemblPlants" id="Pp3c22_810V3.2">
    <property type="protein sequence ID" value="Pp3c22_810V3.2"/>
    <property type="gene ID" value="Pp3c22_810"/>
</dbReference>
<reference evidence="10 11" key="1">
    <citation type="journal article" date="2008" name="Science">
        <title>The Physcomitrella genome reveals evolutionary insights into the conquest of land by plants.</title>
        <authorList>
            <person name="Rensing S."/>
            <person name="Lang D."/>
            <person name="Zimmer A."/>
            <person name="Terry A."/>
            <person name="Salamov A."/>
            <person name="Shapiro H."/>
            <person name="Nishiyama T."/>
            <person name="Perroud P.-F."/>
            <person name="Lindquist E."/>
            <person name="Kamisugi Y."/>
            <person name="Tanahashi T."/>
            <person name="Sakakibara K."/>
            <person name="Fujita T."/>
            <person name="Oishi K."/>
            <person name="Shin-I T."/>
            <person name="Kuroki Y."/>
            <person name="Toyoda A."/>
            <person name="Suzuki Y."/>
            <person name="Hashimoto A."/>
            <person name="Yamaguchi K."/>
            <person name="Sugano A."/>
            <person name="Kohara Y."/>
            <person name="Fujiyama A."/>
            <person name="Anterola A."/>
            <person name="Aoki S."/>
            <person name="Ashton N."/>
            <person name="Barbazuk W.B."/>
            <person name="Barker E."/>
            <person name="Bennetzen J."/>
            <person name="Bezanilla M."/>
            <person name="Blankenship R."/>
            <person name="Cho S.H."/>
            <person name="Dutcher S."/>
            <person name="Estelle M."/>
            <person name="Fawcett J.A."/>
            <person name="Gundlach H."/>
            <person name="Hanada K."/>
            <person name="Heyl A."/>
            <person name="Hicks K.A."/>
            <person name="Hugh J."/>
            <person name="Lohr M."/>
            <person name="Mayer K."/>
            <person name="Melkozernov A."/>
            <person name="Murata T."/>
            <person name="Nelson D."/>
            <person name="Pils B."/>
            <person name="Prigge M."/>
            <person name="Reiss B."/>
            <person name="Renner T."/>
            <person name="Rombauts S."/>
            <person name="Rushton P."/>
            <person name="Sanderfoot A."/>
            <person name="Schween G."/>
            <person name="Shiu S.-H."/>
            <person name="Stueber K."/>
            <person name="Theodoulou F.L."/>
            <person name="Tu H."/>
            <person name="Van de Peer Y."/>
            <person name="Verrier P.J."/>
            <person name="Waters E."/>
            <person name="Wood A."/>
            <person name="Yang L."/>
            <person name="Cove D."/>
            <person name="Cuming A."/>
            <person name="Hasebe M."/>
            <person name="Lucas S."/>
            <person name="Mishler D.B."/>
            <person name="Reski R."/>
            <person name="Grigoriev I."/>
            <person name="Quatrano R.S."/>
            <person name="Boore J.L."/>
        </authorList>
    </citation>
    <scope>NUCLEOTIDE SEQUENCE [LARGE SCALE GENOMIC DNA]</scope>
    <source>
        <strain evidence="10 11">cv. Gransden 2004</strain>
    </source>
</reference>
<reference evidence="10 11" key="2">
    <citation type="journal article" date="2018" name="Plant J.">
        <title>The Physcomitrella patens chromosome-scale assembly reveals moss genome structure and evolution.</title>
        <authorList>
            <person name="Lang D."/>
            <person name="Ullrich K.K."/>
            <person name="Murat F."/>
            <person name="Fuchs J."/>
            <person name="Jenkins J."/>
            <person name="Haas F.B."/>
            <person name="Piednoel M."/>
            <person name="Gundlach H."/>
            <person name="Van Bel M."/>
            <person name="Meyberg R."/>
            <person name="Vives C."/>
            <person name="Morata J."/>
            <person name="Symeonidi A."/>
            <person name="Hiss M."/>
            <person name="Muchero W."/>
            <person name="Kamisugi Y."/>
            <person name="Saleh O."/>
            <person name="Blanc G."/>
            <person name="Decker E.L."/>
            <person name="van Gessel N."/>
            <person name="Grimwood J."/>
            <person name="Hayes R.D."/>
            <person name="Graham S.W."/>
            <person name="Gunter L.E."/>
            <person name="McDaniel S.F."/>
            <person name="Hoernstein S.N.W."/>
            <person name="Larsson A."/>
            <person name="Li F.W."/>
            <person name="Perroud P.F."/>
            <person name="Phillips J."/>
            <person name="Ranjan P."/>
            <person name="Rokshar D.S."/>
            <person name="Rothfels C.J."/>
            <person name="Schneider L."/>
            <person name="Shu S."/>
            <person name="Stevenson D.W."/>
            <person name="Thummler F."/>
            <person name="Tillich M."/>
            <person name="Villarreal Aguilar J.C."/>
            <person name="Widiez T."/>
            <person name="Wong G.K."/>
            <person name="Wymore A."/>
            <person name="Zhang Y."/>
            <person name="Zimmer A.D."/>
            <person name="Quatrano R.S."/>
            <person name="Mayer K.F.X."/>
            <person name="Goodstein D."/>
            <person name="Casacuberta J.M."/>
            <person name="Vandepoele K."/>
            <person name="Reski R."/>
            <person name="Cuming A.C."/>
            <person name="Tuskan G.A."/>
            <person name="Maumus F."/>
            <person name="Salse J."/>
            <person name="Schmutz J."/>
            <person name="Rensing S.A."/>
        </authorList>
    </citation>
    <scope>NUCLEOTIDE SEQUENCE [LARGE SCALE GENOMIC DNA]</scope>
    <source>
        <strain evidence="10 11">cv. Gransden 2004</strain>
    </source>
</reference>
<evidence type="ECO:0000256" key="9">
    <source>
        <dbReference type="RuleBase" id="RU000488"/>
    </source>
</evidence>
<dbReference type="InterPro" id="IPR018108">
    <property type="entry name" value="MCP_transmembrane"/>
</dbReference>
<sequence>MASSSNDEFTLYYEETPSVIDVSVSQIQSKSIYPSFSQAAETWYGLVPHTKVKYSWSEPHCAKSKRNRRGGDLFFARVSVFQSLESWQEGGFGEFVRESNRRMNQVFRCMTIVGSSAGRMVKLPLLERAGISALAGGIAGGFTNATLHPIDTVKTKLQTRGASKLYSGPLDVVSKVIAKQGIAGLYSGVQAAFVGSIISSSIYFGTYELGKGVFTSIGNCPKTLVPPLAAALGNITSSAILVPKEVVKQRLQAGMVGSELDVFLQTIRTEGIGGLYAGYSAALLRNLPSNIISFSTFEYLKLAWLKDSEKTTLEPWQSVISGAAAGALSASLTTPLDVAKTRLMTQARKSVTSAGLSGVRAEAAARAQAIAAYTYTGVASTLHQIWVEEGALGLTQGMGPRLFYNTFEAVLEDV</sequence>
<proteinExistence type="inferred from homology"/>